<sequence length="30" mass="3290">MAKSLIEELPKILKRGKKEANKILGGVIIV</sequence>
<organism evidence="1 2">
    <name type="scientific">Methanobrevibacter filiformis</name>
    <dbReference type="NCBI Taxonomy" id="55758"/>
    <lineage>
        <taxon>Archaea</taxon>
        <taxon>Methanobacteriati</taxon>
        <taxon>Methanobacteriota</taxon>
        <taxon>Methanomada group</taxon>
        <taxon>Methanobacteria</taxon>
        <taxon>Methanobacteriales</taxon>
        <taxon>Methanobacteriaceae</taxon>
        <taxon>Methanobrevibacter</taxon>
    </lineage>
</organism>
<gene>
    <name evidence="1" type="ORF">MBFIL_18330</name>
</gene>
<evidence type="ECO:0000313" key="2">
    <source>
        <dbReference type="Proteomes" id="UP000077066"/>
    </source>
</evidence>
<proteinExistence type="predicted"/>
<dbReference type="PATRIC" id="fig|55758.3.peg.2053"/>
<reference evidence="1 2" key="1">
    <citation type="submission" date="2016-04" db="EMBL/GenBank/DDBJ databases">
        <title>Genome sequence of Methanobrevibacter filiformis DSM 11501.</title>
        <authorList>
            <person name="Poehlein A."/>
            <person name="Seedorf H."/>
            <person name="Daniel R."/>
        </authorList>
    </citation>
    <scope>NUCLEOTIDE SEQUENCE [LARGE SCALE GENOMIC DNA]</scope>
    <source>
        <strain evidence="1 2">DSM 11501</strain>
    </source>
</reference>
<dbReference type="EMBL" id="LWMT01000282">
    <property type="protein sequence ID" value="KZX10277.1"/>
    <property type="molecule type" value="Genomic_DNA"/>
</dbReference>
<keyword evidence="2" id="KW-1185">Reference proteome</keyword>
<accession>A0A166C092</accession>
<name>A0A166C092_9EURY</name>
<dbReference type="AlphaFoldDB" id="A0A166C092"/>
<dbReference type="Proteomes" id="UP000077066">
    <property type="component" value="Unassembled WGS sequence"/>
</dbReference>
<comment type="caution">
    <text evidence="1">The sequence shown here is derived from an EMBL/GenBank/DDBJ whole genome shotgun (WGS) entry which is preliminary data.</text>
</comment>
<evidence type="ECO:0000313" key="1">
    <source>
        <dbReference type="EMBL" id="KZX10277.1"/>
    </source>
</evidence>
<protein>
    <submittedName>
        <fullName evidence="1">Uncharacterized protein</fullName>
    </submittedName>
</protein>